<dbReference type="PANTHER" id="PTHR43115:SF4">
    <property type="entry name" value="DEHYDROGENASE_REDUCTASE SDR FAMILY MEMBER 11"/>
    <property type="match status" value="1"/>
</dbReference>
<evidence type="ECO:0000256" key="4">
    <source>
        <dbReference type="SAM" id="MobiDB-lite"/>
    </source>
</evidence>
<dbReference type="PRINTS" id="PR00080">
    <property type="entry name" value="SDRFAMILY"/>
</dbReference>
<dbReference type="FunCoup" id="Q89P57">
    <property type="interactions" value="535"/>
</dbReference>
<dbReference type="KEGG" id="bja:blr3626"/>
<dbReference type="AlphaFoldDB" id="Q89P57"/>
<keyword evidence="2" id="KW-0560">Oxidoreductase</keyword>
<dbReference type="FunFam" id="3.40.50.720:FF:000047">
    <property type="entry name" value="NADP-dependent L-serine/L-allo-threonine dehydrogenase"/>
    <property type="match status" value="1"/>
</dbReference>
<dbReference type="InterPro" id="IPR036291">
    <property type="entry name" value="NAD(P)-bd_dom_sf"/>
</dbReference>
<dbReference type="PhylomeDB" id="Q89P57"/>
<feature type="region of interest" description="Disordered" evidence="4">
    <location>
        <begin position="259"/>
        <end position="295"/>
    </location>
</feature>
<comment type="similarity">
    <text evidence="1 3">Belongs to the short-chain dehydrogenases/reductases (SDR) family.</text>
</comment>
<gene>
    <name evidence="5" type="ordered locus">blr3626</name>
</gene>
<evidence type="ECO:0000256" key="3">
    <source>
        <dbReference type="RuleBase" id="RU000363"/>
    </source>
</evidence>
<evidence type="ECO:0000313" key="5">
    <source>
        <dbReference type="EMBL" id="BAC48891.1"/>
    </source>
</evidence>
<protein>
    <submittedName>
        <fullName evidence="5">Blr3626 protein</fullName>
    </submittedName>
</protein>
<evidence type="ECO:0000313" key="6">
    <source>
        <dbReference type="Proteomes" id="UP000002526"/>
    </source>
</evidence>
<dbReference type="SUPFAM" id="SSF51735">
    <property type="entry name" value="NAD(P)-binding Rossmann-fold domains"/>
    <property type="match status" value="1"/>
</dbReference>
<sequence length="377" mass="40755">MGFSDYRTALVTGASSGIGAATVRRLRAEGLEVHALARDVRRLASLSAETGCRAGAVDVNDHDALMRLAGSAEFDVLVNNAGQSRRGNILEMASDDVDTLVDVNLRAVLHLTRLIAPGMARRNRGHVVNVSSIAGHYAFGENATTFNSSVAYHATKAGIHSLSQQLRVDLYGTGVRVTEVSPGRVATSIFQNQNTTDNPDARFVGGFETLQSEDIADAIAFAVGSPARMNVAMIEVVPTFQVVGELRFASRSEAARLKEMRSGADNARTRKPPQDCEGVGLGGDDGQGARAPRRGCQDRRLVVRRARFSDAAACDRGRTSGRPGRRYQVPGAAGDCRVADRGPAQVQAREQSRLRPRRDPDRQRRQADYLQRAVRHL</sequence>
<dbReference type="PANTHER" id="PTHR43115">
    <property type="entry name" value="DEHYDROGENASE/REDUCTASE SDR FAMILY MEMBER 11"/>
    <property type="match status" value="1"/>
</dbReference>
<dbReference type="HOGENOM" id="CLU_010194_2_10_5"/>
<evidence type="ECO:0000256" key="2">
    <source>
        <dbReference type="ARBA" id="ARBA00023002"/>
    </source>
</evidence>
<dbReference type="Proteomes" id="UP000002526">
    <property type="component" value="Chromosome"/>
</dbReference>
<proteinExistence type="inferred from homology"/>
<accession>Q89P57</accession>
<evidence type="ECO:0000256" key="1">
    <source>
        <dbReference type="ARBA" id="ARBA00006484"/>
    </source>
</evidence>
<organism evidence="5 6">
    <name type="scientific">Bradyrhizobium diazoefficiens (strain JCM 10833 / BCRC 13528 / IAM 13628 / NBRC 14792 / USDA 110)</name>
    <dbReference type="NCBI Taxonomy" id="224911"/>
    <lineage>
        <taxon>Bacteria</taxon>
        <taxon>Pseudomonadati</taxon>
        <taxon>Pseudomonadota</taxon>
        <taxon>Alphaproteobacteria</taxon>
        <taxon>Hyphomicrobiales</taxon>
        <taxon>Nitrobacteraceae</taxon>
        <taxon>Bradyrhizobium</taxon>
    </lineage>
</organism>
<dbReference type="Gene3D" id="3.40.50.720">
    <property type="entry name" value="NAD(P)-binding Rossmann-like Domain"/>
    <property type="match status" value="1"/>
</dbReference>
<dbReference type="InParanoid" id="Q89P57"/>
<dbReference type="Pfam" id="PF00106">
    <property type="entry name" value="adh_short"/>
    <property type="match status" value="1"/>
</dbReference>
<dbReference type="InterPro" id="IPR002347">
    <property type="entry name" value="SDR_fam"/>
</dbReference>
<dbReference type="EMBL" id="BA000040">
    <property type="protein sequence ID" value="BAC48891.1"/>
    <property type="molecule type" value="Genomic_DNA"/>
</dbReference>
<dbReference type="GO" id="GO:0016616">
    <property type="term" value="F:oxidoreductase activity, acting on the CH-OH group of donors, NAD or NADP as acceptor"/>
    <property type="evidence" value="ECO:0000318"/>
    <property type="project" value="GO_Central"/>
</dbReference>
<feature type="region of interest" description="Disordered" evidence="4">
    <location>
        <begin position="312"/>
        <end position="366"/>
    </location>
</feature>
<feature type="compositionally biased region" description="Basic and acidic residues" evidence="4">
    <location>
        <begin position="350"/>
        <end position="366"/>
    </location>
</feature>
<dbReference type="OrthoDB" id="658698at2"/>
<dbReference type="PRINTS" id="PR00081">
    <property type="entry name" value="GDHRDH"/>
</dbReference>
<dbReference type="eggNOG" id="COG4221">
    <property type="taxonomic scope" value="Bacteria"/>
</dbReference>
<dbReference type="EnsemblBacteria" id="BAC48891">
    <property type="protein sequence ID" value="BAC48891"/>
    <property type="gene ID" value="BAC48891"/>
</dbReference>
<name>Q89P57_BRADU</name>
<keyword evidence="6" id="KW-1185">Reference proteome</keyword>
<reference evidence="6" key="1">
    <citation type="journal article" date="2002" name="DNA Res.">
        <title>Complete genomic sequence of nitrogen-fixing symbiotic bacterium Bradyrhizobium japonicum USDA110.</title>
        <authorList>
            <person name="Kaneko T."/>
            <person name="Nakamura Y."/>
            <person name="Sato S."/>
            <person name="Minamisawa K."/>
            <person name="Uchiumi T."/>
            <person name="Sasamoto S."/>
            <person name="Watanabe A."/>
            <person name="Idesawa K."/>
            <person name="Iriguchi M."/>
            <person name="Kawashima K."/>
            <person name="Kohara M."/>
            <person name="Matsumoto M."/>
            <person name="Shimpo S."/>
            <person name="Tsuruoka H."/>
            <person name="Wada T."/>
            <person name="Yamada M."/>
            <person name="Tabata S."/>
        </authorList>
    </citation>
    <scope>NUCLEOTIDE SEQUENCE [LARGE SCALE GENOMIC DNA]</scope>
    <source>
        <strain evidence="6">JCM 10833 / BCRC 13528 / IAM 13628 / NBRC 14792 / USDA 110</strain>
    </source>
</reference>